<dbReference type="InterPro" id="IPR050657">
    <property type="entry name" value="Ankyrin_repeat_domain"/>
</dbReference>
<feature type="domain" description="DUF3496" evidence="5">
    <location>
        <begin position="1399"/>
        <end position="1482"/>
    </location>
</feature>
<dbReference type="Gene3D" id="1.25.40.20">
    <property type="entry name" value="Ankyrin repeat-containing domain"/>
    <property type="match status" value="2"/>
</dbReference>
<feature type="coiled-coil region" evidence="3">
    <location>
        <begin position="951"/>
        <end position="1146"/>
    </location>
</feature>
<feature type="repeat" description="ANK" evidence="2">
    <location>
        <begin position="66"/>
        <end position="98"/>
    </location>
</feature>
<dbReference type="Pfam" id="PF12001">
    <property type="entry name" value="DUF3496"/>
    <property type="match status" value="1"/>
</dbReference>
<dbReference type="PROSITE" id="PS50297">
    <property type="entry name" value="ANK_REP_REGION"/>
    <property type="match status" value="4"/>
</dbReference>
<evidence type="ECO:0000313" key="8">
    <source>
        <dbReference type="Proteomes" id="UP000886611"/>
    </source>
</evidence>
<feature type="non-terminal residue" evidence="7">
    <location>
        <position position="1607"/>
    </location>
</feature>
<dbReference type="Proteomes" id="UP000886611">
    <property type="component" value="Unassembled WGS sequence"/>
</dbReference>
<feature type="coiled-coil region" evidence="3">
    <location>
        <begin position="1182"/>
        <end position="1340"/>
    </location>
</feature>
<evidence type="ECO:0000256" key="1">
    <source>
        <dbReference type="ARBA" id="ARBA00023054"/>
    </source>
</evidence>
<protein>
    <submittedName>
        <fullName evidence="7">ANR26 protein</fullName>
    </submittedName>
</protein>
<gene>
    <name evidence="7" type="primary">Ankrd26</name>
    <name evidence="7" type="ORF">GTO96_0021530</name>
</gene>
<organism evidence="7 8">
    <name type="scientific">Polypterus senegalus</name>
    <name type="common">Senegal bichir</name>
    <dbReference type="NCBI Taxonomy" id="55291"/>
    <lineage>
        <taxon>Eukaryota</taxon>
        <taxon>Metazoa</taxon>
        <taxon>Chordata</taxon>
        <taxon>Craniata</taxon>
        <taxon>Vertebrata</taxon>
        <taxon>Euteleostomi</taxon>
        <taxon>Actinopterygii</taxon>
        <taxon>Polypteriformes</taxon>
        <taxon>Polypteridae</taxon>
        <taxon>Polypterus</taxon>
    </lineage>
</organism>
<comment type="caution">
    <text evidence="7">The sequence shown here is derived from an EMBL/GenBank/DDBJ whole genome shotgun (WGS) entry which is preliminary data.</text>
</comment>
<feature type="repeat" description="ANK" evidence="2">
    <location>
        <begin position="198"/>
        <end position="230"/>
    </location>
</feature>
<dbReference type="SUPFAM" id="SSF48403">
    <property type="entry name" value="Ankyrin repeat"/>
    <property type="match status" value="1"/>
</dbReference>
<dbReference type="InterPro" id="IPR039497">
    <property type="entry name" value="CC144C-like_CC_dom"/>
</dbReference>
<evidence type="ECO:0000313" key="7">
    <source>
        <dbReference type="EMBL" id="KAG2460317.1"/>
    </source>
</evidence>
<evidence type="ECO:0000256" key="4">
    <source>
        <dbReference type="SAM" id="MobiDB-lite"/>
    </source>
</evidence>
<feature type="coiled-coil region" evidence="3">
    <location>
        <begin position="665"/>
        <end position="921"/>
    </location>
</feature>
<keyword evidence="1 3" id="KW-0175">Coiled coil</keyword>
<sequence>MKKIFGFVKKKKGPSSNASDSGSVLSVGYDLKEKDLGKLHKAAVGGDLAKLKQLIKKNDINQLDKENRTPLHLACAQGHAEVVRLLLDNKAKLNLCDNDYRTPLMKAVQCQQERCAVYLLEVNADPNLVDTDGNTALHLAAMIPDLSLATHLLEHDAHVNASNKEGFTPLILAVAKNHQEMAEFLLKEGANVDSTDSLKRTALMFAANNGQINMVRLLLRYNADISIKEDKGWTAEDYAVMNGHHAASNRAGDSWASSDEDEDFDFSPKKPQRPNLTKLMNSSQKDKKNVFENAVTRNPRPIEQPEPSKLKSKEDSKQKYEDDTDYSLPKAFSFSASPVHPAVPSNAPMSKHPMTNSAPVKEPKKIKTDYSKISGREEPILHLGQTVDVSDSNSQDIVKYSKHEEQRVIKYVIERDAVAEDCGLQKNVFSENISFPNVIGAIDCTHVRIKAPAGPTEPDYINRKSYHSINVQNTKTTEVENDFDDFTQSSDTATEELEMPVSGCKNASLMIKQLDSSSIDHVALVKIQNMFHEYERTIEREKGRYALQSDKVKQLENENKILQRSLEETRDIKSMLEHKKVEWETDQNNLKIVIYDMLCTVVHEPKLLNPKLEDERDEAQRLLSQERSTRSMQEGILNNHLRRQKEIEQENKVTLTKSTEVFSHLSEVSDKEKDLTQQTSRLQEEIAILKLELEKEKTHNQAGETKYLDENEALKEKVEDLKQDLKLNEEALAHTVFQYTGQISTLKTENTLLTTKLEHEKQAKDKLELEVESLHSRLASAIQELERNYSGKANVERALQQEKDEIVRLQEKSNSEMTKLRESINSLSQQLGKAELKANCLENECHRATLSLTEKTLLFESTQREKEQVQSRLKETENLLQIEKEQLSKSLVRQESMQERLAQAQSENMLLRQQLDEAQNKGLIKERVVNDVQDRFNDILTKLRADTEDRVHMIEERNKEVVTKNNELNEKIQRHESEKVERETTLRQLQQELADALKKLSMSEASLEVNIRYRSDLEEEKIRLQKDIERLKGKLQEMEDQYVHSERRSHDLKNALEDKEREVIASSQKLQEMISSSSGTSKTLKQLEEHTQRLEIENARLEAATKQQNTKLDALKTELQESISVRNRLEEVVTNLQGSKISLEEQLNREVQKQNMLSHNAQDSHLLWEEELKSRSKLGIRLTQLEREKSELVGQIETEKKRIKKISEMKRSVETRLDQEMKRNSELQKELNRMRTLAKTAKKKLKEQENGEFASQISSIRGELNFRHHEAESTVGRMKSKIDELSQQLENESLKCRKLESTNRDLQEQFSSMKALHKSHEKLEKNKRQLEEEVLSLRHHLEMNMTDQSQMEHYKREVEERARQDIRQKLEEVNLFLQTQAASQEALEQIKSTNEATLRNQLEQRIKDLESELSRIKNTHQENMNQRDSTQTELERYKELYTEELKLRKSLAAKLDRSNERLAEANTKLLNERQRSKSLIASNFLNGSLSASPTLDMNQLQGSMGNFGGTSSPLNRSLGLGGSFLNPVGEGLSQNSKVEAYIAKMQSELEKSITKELEQATAELNGGSMRMSPVGSAAGSKSSHFEKDPVTRATQQYLEVLKKNYMI</sequence>
<name>A0A8X8BN24_POLSE</name>
<evidence type="ECO:0000259" key="6">
    <source>
        <dbReference type="Pfam" id="PF14915"/>
    </source>
</evidence>
<evidence type="ECO:0000256" key="2">
    <source>
        <dbReference type="PROSITE-ProRule" id="PRU00023"/>
    </source>
</evidence>
<dbReference type="InterPro" id="IPR036770">
    <property type="entry name" value="Ankyrin_rpt-contain_sf"/>
</dbReference>
<evidence type="ECO:0000259" key="5">
    <source>
        <dbReference type="Pfam" id="PF12001"/>
    </source>
</evidence>
<dbReference type="PROSITE" id="PS50088">
    <property type="entry name" value="ANK_REPEAT"/>
    <property type="match status" value="4"/>
</dbReference>
<feature type="coiled-coil region" evidence="3">
    <location>
        <begin position="538"/>
        <end position="572"/>
    </location>
</feature>
<proteinExistence type="predicted"/>
<feature type="region of interest" description="Disordered" evidence="4">
    <location>
        <begin position="1566"/>
        <end position="1589"/>
    </location>
</feature>
<dbReference type="Pfam" id="PF14915">
    <property type="entry name" value="CCDC144C"/>
    <property type="match status" value="1"/>
</dbReference>
<keyword evidence="8" id="KW-1185">Reference proteome</keyword>
<dbReference type="PANTHER" id="PTHR24147">
    <property type="entry name" value="ANKYRIN REPEAT DOMAIN 36-RELATED"/>
    <property type="match status" value="1"/>
</dbReference>
<dbReference type="PRINTS" id="PR01415">
    <property type="entry name" value="ANKYRIN"/>
</dbReference>
<reference evidence="7 8" key="1">
    <citation type="journal article" date="2021" name="Cell">
        <title>Tracing the genetic footprints of vertebrate landing in non-teleost ray-finned fishes.</title>
        <authorList>
            <person name="Bi X."/>
            <person name="Wang K."/>
            <person name="Yang L."/>
            <person name="Pan H."/>
            <person name="Jiang H."/>
            <person name="Wei Q."/>
            <person name="Fang M."/>
            <person name="Yu H."/>
            <person name="Zhu C."/>
            <person name="Cai Y."/>
            <person name="He Y."/>
            <person name="Gan X."/>
            <person name="Zeng H."/>
            <person name="Yu D."/>
            <person name="Zhu Y."/>
            <person name="Jiang H."/>
            <person name="Qiu Q."/>
            <person name="Yang H."/>
            <person name="Zhang Y.E."/>
            <person name="Wang W."/>
            <person name="Zhu M."/>
            <person name="He S."/>
            <person name="Zhang G."/>
        </authorList>
    </citation>
    <scope>NUCLEOTIDE SEQUENCE [LARGE SCALE GENOMIC DNA]</scope>
    <source>
        <strain evidence="7">Bchr_013</strain>
    </source>
</reference>
<dbReference type="InterPro" id="IPR021885">
    <property type="entry name" value="DUF3496"/>
</dbReference>
<feature type="compositionally biased region" description="Polar residues" evidence="4">
    <location>
        <begin position="274"/>
        <end position="283"/>
    </location>
</feature>
<feature type="region of interest" description="Disordered" evidence="4">
    <location>
        <begin position="343"/>
        <end position="363"/>
    </location>
</feature>
<feature type="non-terminal residue" evidence="7">
    <location>
        <position position="1"/>
    </location>
</feature>
<dbReference type="Pfam" id="PF12796">
    <property type="entry name" value="Ank_2"/>
    <property type="match status" value="2"/>
</dbReference>
<feature type="domain" description="CCDC144C-like coiled-coil" evidence="6">
    <location>
        <begin position="611"/>
        <end position="1034"/>
    </location>
</feature>
<feature type="repeat" description="ANK" evidence="2">
    <location>
        <begin position="132"/>
        <end position="164"/>
    </location>
</feature>
<keyword evidence="2" id="KW-0040">ANK repeat</keyword>
<dbReference type="Pfam" id="PF13637">
    <property type="entry name" value="Ank_4"/>
    <property type="match status" value="1"/>
</dbReference>
<feature type="region of interest" description="Disordered" evidence="4">
    <location>
        <begin position="248"/>
        <end position="323"/>
    </location>
</feature>
<dbReference type="InterPro" id="IPR002110">
    <property type="entry name" value="Ankyrin_rpt"/>
</dbReference>
<dbReference type="SMART" id="SM00248">
    <property type="entry name" value="ANK"/>
    <property type="match status" value="6"/>
</dbReference>
<feature type="coiled-coil region" evidence="3">
    <location>
        <begin position="1392"/>
        <end position="1475"/>
    </location>
</feature>
<feature type="repeat" description="ANK" evidence="2">
    <location>
        <begin position="165"/>
        <end position="197"/>
    </location>
</feature>
<accession>A0A8X8BN24</accession>
<dbReference type="PANTHER" id="PTHR24147:SF53">
    <property type="entry name" value="ANKYRIN REPEAT DOMAIN 26"/>
    <property type="match status" value="1"/>
</dbReference>
<feature type="compositionally biased region" description="Basic and acidic residues" evidence="4">
    <location>
        <begin position="306"/>
        <end position="321"/>
    </location>
</feature>
<evidence type="ECO:0000256" key="3">
    <source>
        <dbReference type="SAM" id="Coils"/>
    </source>
</evidence>
<dbReference type="EMBL" id="JAATIS010005064">
    <property type="protein sequence ID" value="KAG2460317.1"/>
    <property type="molecule type" value="Genomic_DNA"/>
</dbReference>